<dbReference type="InterPro" id="IPR012854">
    <property type="entry name" value="Cu_amine_oxidase-like_N"/>
</dbReference>
<comment type="caution">
    <text evidence="3">The sequence shown here is derived from an EMBL/GenBank/DDBJ whole genome shotgun (WGS) entry which is preliminary data.</text>
</comment>
<organism evidence="3 4">
    <name type="scientific">Anaerobacillus alkaliphilus</name>
    <dbReference type="NCBI Taxonomy" id="1548597"/>
    <lineage>
        <taxon>Bacteria</taxon>
        <taxon>Bacillati</taxon>
        <taxon>Bacillota</taxon>
        <taxon>Bacilli</taxon>
        <taxon>Bacillales</taxon>
        <taxon>Bacillaceae</taxon>
        <taxon>Anaerobacillus</taxon>
    </lineage>
</organism>
<evidence type="ECO:0000259" key="1">
    <source>
        <dbReference type="Pfam" id="PF07833"/>
    </source>
</evidence>
<dbReference type="Proteomes" id="UP000290649">
    <property type="component" value="Unassembled WGS sequence"/>
</dbReference>
<proteinExistence type="predicted"/>
<dbReference type="OrthoDB" id="1815486at2"/>
<sequence>MQGGSLMRSIIKSTWMAIVFTLVFGLIFSNQAGAKNTSFHYVALGDSLTVGLEPQQYWDANAPVFGFVDRVYEQALFYGKTNVKNYGVNGLTSTGLKNILVTMDQGSAAAKADIQETLRDPRIDQLLKSTNSLKADIVKADLITITIGGNDFGARTYIDIRDLNEQEVQIFLDEKISVYQENIKETLNVIYRLNPEVTVVIADQYNPFPRVNQDMYKKLTLLSTQFTKVLEGISAQYKKDGYELILAPVAKSFINREISYTHILRADIHPNQKGYDVMAKVISELLWGVYHEAPPSEKEITIYVKGKELVTPFDPVISNGSTFVPIREYAESLGATVAWQGATQSAVVKLDQEVITFTVGSDFISVGNERVALNDKVQLINGKVYVPLRAIAEGLKFDVTYSKATKRAFIN</sequence>
<dbReference type="SUPFAM" id="SSF52266">
    <property type="entry name" value="SGNH hydrolase"/>
    <property type="match status" value="1"/>
</dbReference>
<dbReference type="GO" id="GO:0004622">
    <property type="term" value="F:phosphatidylcholine lysophospholipase activity"/>
    <property type="evidence" value="ECO:0007669"/>
    <property type="project" value="TreeGrafter"/>
</dbReference>
<feature type="domain" description="SGNH hydrolase-type esterase" evidence="2">
    <location>
        <begin position="43"/>
        <end position="276"/>
    </location>
</feature>
<keyword evidence="4" id="KW-1185">Reference proteome</keyword>
<reference evidence="3 4" key="1">
    <citation type="journal article" date="2019" name="Int. J. Syst. Evol. Microbiol.">
        <title>Anaerobacillus alkaliphilus sp. nov., a novel alkaliphilic and moderately halophilic bacterium.</title>
        <authorList>
            <person name="Borsodi A.K."/>
            <person name="Aszalos J.M."/>
            <person name="Bihari P."/>
            <person name="Nagy I."/>
            <person name="Schumann P."/>
            <person name="Sproer C."/>
            <person name="Kovacs A.L."/>
            <person name="Boka K."/>
            <person name="Dobosy P."/>
            <person name="Ovari M."/>
            <person name="Szili-Kovacs T."/>
            <person name="Toth E."/>
        </authorList>
    </citation>
    <scope>NUCLEOTIDE SEQUENCE [LARGE SCALE GENOMIC DNA]</scope>
    <source>
        <strain evidence="3 4">B16-10</strain>
    </source>
</reference>
<dbReference type="Pfam" id="PF13472">
    <property type="entry name" value="Lipase_GDSL_2"/>
    <property type="match status" value="1"/>
</dbReference>
<accession>A0A4Q0VXJ9</accession>
<dbReference type="EMBL" id="QOUX01000001">
    <property type="protein sequence ID" value="RXJ04122.1"/>
    <property type="molecule type" value="Genomic_DNA"/>
</dbReference>
<gene>
    <name evidence="3" type="ORF">DS745_01685</name>
</gene>
<dbReference type="Gene3D" id="3.40.50.1110">
    <property type="entry name" value="SGNH hydrolase"/>
    <property type="match status" value="1"/>
</dbReference>
<evidence type="ECO:0000313" key="4">
    <source>
        <dbReference type="Proteomes" id="UP000290649"/>
    </source>
</evidence>
<dbReference type="PANTHER" id="PTHR30383:SF27">
    <property type="entry name" value="SPORE GERMINATION LIPASE LIPC"/>
    <property type="match status" value="1"/>
</dbReference>
<dbReference type="Pfam" id="PF07833">
    <property type="entry name" value="Cu_amine_oxidN1"/>
    <property type="match status" value="1"/>
</dbReference>
<dbReference type="Gene3D" id="3.30.457.10">
    <property type="entry name" value="Copper amine oxidase-like, N-terminal domain"/>
    <property type="match status" value="1"/>
</dbReference>
<evidence type="ECO:0000313" key="3">
    <source>
        <dbReference type="EMBL" id="RXJ04122.1"/>
    </source>
</evidence>
<feature type="domain" description="Copper amine oxidase-like N-terminal" evidence="1">
    <location>
        <begin position="304"/>
        <end position="409"/>
    </location>
</feature>
<dbReference type="InterPro" id="IPR036514">
    <property type="entry name" value="SGNH_hydro_sf"/>
</dbReference>
<dbReference type="SUPFAM" id="SSF55383">
    <property type="entry name" value="Copper amine oxidase, domain N"/>
    <property type="match status" value="1"/>
</dbReference>
<dbReference type="InterPro" id="IPR013830">
    <property type="entry name" value="SGNH_hydro"/>
</dbReference>
<dbReference type="AlphaFoldDB" id="A0A4Q0VXJ9"/>
<dbReference type="InterPro" id="IPR051532">
    <property type="entry name" value="Ester_Hydrolysis_Enzymes"/>
</dbReference>
<dbReference type="InterPro" id="IPR036582">
    <property type="entry name" value="Mao_N_sf"/>
</dbReference>
<name>A0A4Q0VXJ9_9BACI</name>
<protein>
    <submittedName>
        <fullName evidence="3">Copper amine oxidase</fullName>
    </submittedName>
</protein>
<dbReference type="PANTHER" id="PTHR30383">
    <property type="entry name" value="THIOESTERASE 1/PROTEASE 1/LYSOPHOSPHOLIPASE L1"/>
    <property type="match status" value="1"/>
</dbReference>
<evidence type="ECO:0000259" key="2">
    <source>
        <dbReference type="Pfam" id="PF13472"/>
    </source>
</evidence>